<comment type="caution">
    <text evidence="2">The sequence shown here is derived from an EMBL/GenBank/DDBJ whole genome shotgun (WGS) entry which is preliminary data.</text>
</comment>
<reference evidence="2 3" key="1">
    <citation type="submission" date="2016-07" db="EMBL/GenBank/DDBJ databases">
        <title>Draft genome sequence of Methyloligella halotolerans C2T (VKM B-2706T=CCUG 61687T=DSM 25045T), a halotolerant polyhydroxybutyrate accumulating methylotroph.</title>
        <authorList>
            <person name="Vasilenko O.V."/>
            <person name="Doronina N.V."/>
            <person name="Poroshina M.N."/>
            <person name="Tarlachkov S.V."/>
            <person name="Trotsenko Y.A."/>
        </authorList>
    </citation>
    <scope>NUCLEOTIDE SEQUENCE [LARGE SCALE GENOMIC DNA]</scope>
    <source>
        <strain evidence="2 3">VKM B-2706</strain>
    </source>
</reference>
<dbReference type="SUPFAM" id="SSF52317">
    <property type="entry name" value="Class I glutamine amidotransferase-like"/>
    <property type="match status" value="1"/>
</dbReference>
<dbReference type="InterPro" id="IPR029062">
    <property type="entry name" value="Class_I_gatase-like"/>
</dbReference>
<dbReference type="InterPro" id="IPR017926">
    <property type="entry name" value="GATASE"/>
</dbReference>
<dbReference type="GO" id="GO:0003922">
    <property type="term" value="F:GMP synthase (glutamine-hydrolyzing) activity"/>
    <property type="evidence" value="ECO:0007669"/>
    <property type="project" value="UniProtKB-EC"/>
</dbReference>
<dbReference type="RefSeq" id="WP_069096120.1">
    <property type="nucleotide sequence ID" value="NZ_MASI01000010.1"/>
</dbReference>
<sequence>MKVLVLQHLEIEHPGIFLDFFAEDGFELTTVELDEGETIPDLEPFDFMVVMGGPQDTWQEEEYPWFVPEKAAIRKFVKEMGRPYLGMCLGHQLLADAVGGKVGPGDKPEVGVLTVDKTEAGRESRFLKGLPEKIESLQWHGAEVKSLPPEAEVLASSPVCPIQIFRYGDCAFGLQCHVEITEDTVDQWAAVPEYAAALEQSFGKGAVDGLRAKVAEKLPQFNGDARKLYDNFKAILMEKRG</sequence>
<dbReference type="Gene3D" id="3.40.50.880">
    <property type="match status" value="1"/>
</dbReference>
<feature type="domain" description="Glutamine amidotransferase" evidence="1">
    <location>
        <begin position="23"/>
        <end position="183"/>
    </location>
</feature>
<dbReference type="PANTHER" id="PTHR42695">
    <property type="entry name" value="GLUTAMINE AMIDOTRANSFERASE YLR126C-RELATED"/>
    <property type="match status" value="1"/>
</dbReference>
<dbReference type="AlphaFoldDB" id="A0A1E2RV52"/>
<keyword evidence="2" id="KW-0436">Ligase</keyword>
<dbReference type="EC" id="6.3.5.2" evidence="2"/>
<dbReference type="PANTHER" id="PTHR42695:SF5">
    <property type="entry name" value="GLUTAMINE AMIDOTRANSFERASE YLR126C-RELATED"/>
    <property type="match status" value="1"/>
</dbReference>
<dbReference type="PROSITE" id="PS51273">
    <property type="entry name" value="GATASE_TYPE_1"/>
    <property type="match status" value="1"/>
</dbReference>
<dbReference type="InterPro" id="IPR044992">
    <property type="entry name" value="ChyE-like"/>
</dbReference>
<dbReference type="EMBL" id="MASI01000010">
    <property type="protein sequence ID" value="ODA66127.1"/>
    <property type="molecule type" value="Genomic_DNA"/>
</dbReference>
<dbReference type="Pfam" id="PF00117">
    <property type="entry name" value="GATase"/>
    <property type="match status" value="1"/>
</dbReference>
<gene>
    <name evidence="2" type="ORF">A7A08_02980</name>
</gene>
<keyword evidence="3" id="KW-1185">Reference proteome</keyword>
<evidence type="ECO:0000259" key="1">
    <source>
        <dbReference type="Pfam" id="PF00117"/>
    </source>
</evidence>
<dbReference type="GO" id="GO:0005829">
    <property type="term" value="C:cytosol"/>
    <property type="evidence" value="ECO:0007669"/>
    <property type="project" value="TreeGrafter"/>
</dbReference>
<proteinExistence type="predicted"/>
<dbReference type="CDD" id="cd01741">
    <property type="entry name" value="GATase1_1"/>
    <property type="match status" value="1"/>
</dbReference>
<evidence type="ECO:0000313" key="3">
    <source>
        <dbReference type="Proteomes" id="UP000095087"/>
    </source>
</evidence>
<organism evidence="2 3">
    <name type="scientific">Methyloligella halotolerans</name>
    <dbReference type="NCBI Taxonomy" id="1177755"/>
    <lineage>
        <taxon>Bacteria</taxon>
        <taxon>Pseudomonadati</taxon>
        <taxon>Pseudomonadota</taxon>
        <taxon>Alphaproteobacteria</taxon>
        <taxon>Hyphomicrobiales</taxon>
        <taxon>Hyphomicrobiaceae</taxon>
        <taxon>Methyloligella</taxon>
    </lineage>
</organism>
<name>A0A1E2RV52_9HYPH</name>
<evidence type="ECO:0000313" key="2">
    <source>
        <dbReference type="EMBL" id="ODA66127.1"/>
    </source>
</evidence>
<dbReference type="OrthoDB" id="9794816at2"/>
<dbReference type="STRING" id="1177755.A7A08_02980"/>
<accession>A0A1E2RV52</accession>
<protein>
    <submittedName>
        <fullName evidence="2">GMP synthase [glutamine-hydrolyzing]</fullName>
        <ecNumber evidence="2">6.3.5.2</ecNumber>
    </submittedName>
</protein>
<dbReference type="Proteomes" id="UP000095087">
    <property type="component" value="Unassembled WGS sequence"/>
</dbReference>